<feature type="binding site" evidence="5">
    <location>
        <begin position="124"/>
        <end position="128"/>
    </location>
    <ligand>
        <name>S-adenosyl-L-methionine</name>
        <dbReference type="ChEBI" id="CHEBI:59789"/>
    </ligand>
</feature>
<comment type="caution">
    <text evidence="8">The sequence shown here is derived from an EMBL/GenBank/DDBJ whole genome shotgun (WGS) entry which is preliminary data.</text>
</comment>
<sequence>MTKSLQDCHRIRDVLALPQLPLLERRMLLEFVLDKPRAWFISHDDEILSTEHKAQLQALFERRLVGEPLAYLIARREFMSLSFKVTPAVLIPRPETELLVEQAIAFLEALKAQGLKRPHVLDIGTGSGIIAISIKHYFPEAEVWALDLSAEALAIARDNARTLQVDIELLQSDLFEAFNSSDNGFDLIVSNPPYIDRDDPHLQQGNVRFEPLMALTDNADGLRLIRRLVAEAPQFLKSSAPNQALPTALWLEHGWEQAASVRSLLTQQGFKQVQSLQDLAGIERISGGLWDSAA</sequence>
<evidence type="ECO:0000256" key="4">
    <source>
        <dbReference type="ARBA" id="ARBA00048391"/>
    </source>
</evidence>
<dbReference type="InterPro" id="IPR007848">
    <property type="entry name" value="Small_mtfrase_dom"/>
</dbReference>
<dbReference type="InterPro" id="IPR040758">
    <property type="entry name" value="PrmC_N"/>
</dbReference>
<dbReference type="AlphaFoldDB" id="A0A095Z9N5"/>
<protein>
    <recommendedName>
        <fullName evidence="5">Release factor glutamine methyltransferase</fullName>
        <shortName evidence="5">RF MTase</shortName>
        <ecNumber evidence="5">2.1.1.297</ecNumber>
    </recommendedName>
    <alternativeName>
        <fullName evidence="5">N5-glutamine methyltransferase PrmC</fullName>
    </alternativeName>
    <alternativeName>
        <fullName evidence="5">Protein-(glutamine-N5) MTase PrmC</fullName>
    </alternativeName>
    <alternativeName>
        <fullName evidence="5">Protein-glutamine N-methyltransferase PrmC</fullName>
    </alternativeName>
</protein>
<feature type="binding site" evidence="5">
    <location>
        <position position="147"/>
    </location>
    <ligand>
        <name>S-adenosyl-L-methionine</name>
        <dbReference type="ChEBI" id="CHEBI:59789"/>
    </ligand>
</feature>
<dbReference type="RefSeq" id="WP_036557985.1">
    <property type="nucleotide sequence ID" value="NZ_JRNI01000013.1"/>
</dbReference>
<evidence type="ECO:0000259" key="6">
    <source>
        <dbReference type="Pfam" id="PF05175"/>
    </source>
</evidence>
<dbReference type="PANTHER" id="PTHR18895:SF74">
    <property type="entry name" value="MTRF1L RELEASE FACTOR GLUTAMINE METHYLTRANSFERASE"/>
    <property type="match status" value="1"/>
</dbReference>
<comment type="function">
    <text evidence="5">Methylates the class 1 translation termination release factors RF1/PrfA and RF2/PrfB on the glutamine residue of the universally conserved GGQ motif.</text>
</comment>
<dbReference type="FunFam" id="3.40.50.150:FF:000053">
    <property type="entry name" value="Release factor glutamine methyltransferase"/>
    <property type="match status" value="1"/>
</dbReference>
<accession>A0A095Z9N5</accession>
<keyword evidence="2 5" id="KW-0808">Transferase</keyword>
<evidence type="ECO:0000259" key="7">
    <source>
        <dbReference type="Pfam" id="PF17827"/>
    </source>
</evidence>
<dbReference type="Pfam" id="PF05175">
    <property type="entry name" value="MTS"/>
    <property type="match status" value="1"/>
</dbReference>
<feature type="binding site" evidence="5">
    <location>
        <position position="191"/>
    </location>
    <ligand>
        <name>S-adenosyl-L-methionine</name>
        <dbReference type="ChEBI" id="CHEBI:59789"/>
    </ligand>
</feature>
<dbReference type="Gene3D" id="3.40.50.150">
    <property type="entry name" value="Vaccinia Virus protein VP39"/>
    <property type="match status" value="1"/>
</dbReference>
<dbReference type="GO" id="GO:0032259">
    <property type="term" value="P:methylation"/>
    <property type="evidence" value="ECO:0007669"/>
    <property type="project" value="UniProtKB-KW"/>
</dbReference>
<comment type="catalytic activity">
    <reaction evidence="4 5">
        <text>L-glutaminyl-[peptide chain release factor] + S-adenosyl-L-methionine = N(5)-methyl-L-glutaminyl-[peptide chain release factor] + S-adenosyl-L-homocysteine + H(+)</text>
        <dbReference type="Rhea" id="RHEA:42896"/>
        <dbReference type="Rhea" id="RHEA-COMP:10271"/>
        <dbReference type="Rhea" id="RHEA-COMP:10272"/>
        <dbReference type="ChEBI" id="CHEBI:15378"/>
        <dbReference type="ChEBI" id="CHEBI:30011"/>
        <dbReference type="ChEBI" id="CHEBI:57856"/>
        <dbReference type="ChEBI" id="CHEBI:59789"/>
        <dbReference type="ChEBI" id="CHEBI:61891"/>
        <dbReference type="EC" id="2.1.1.297"/>
    </reaction>
</comment>
<evidence type="ECO:0000256" key="3">
    <source>
        <dbReference type="ARBA" id="ARBA00022691"/>
    </source>
</evidence>
<organism evidence="8 9">
    <name type="scientific">Oligella urethralis DNF00040</name>
    <dbReference type="NCBI Taxonomy" id="1401065"/>
    <lineage>
        <taxon>Bacteria</taxon>
        <taxon>Pseudomonadati</taxon>
        <taxon>Pseudomonadota</taxon>
        <taxon>Betaproteobacteria</taxon>
        <taxon>Burkholderiales</taxon>
        <taxon>Alcaligenaceae</taxon>
        <taxon>Oligella</taxon>
    </lineage>
</organism>
<dbReference type="InterPro" id="IPR002052">
    <property type="entry name" value="DNA_methylase_N6_adenine_CS"/>
</dbReference>
<dbReference type="InterPro" id="IPR029063">
    <property type="entry name" value="SAM-dependent_MTases_sf"/>
</dbReference>
<dbReference type="PROSITE" id="PS00092">
    <property type="entry name" value="N6_MTASE"/>
    <property type="match status" value="1"/>
</dbReference>
<keyword evidence="9" id="KW-1185">Reference proteome</keyword>
<dbReference type="EC" id="2.1.1.297" evidence="5"/>
<dbReference type="Proteomes" id="UP000029629">
    <property type="component" value="Unassembled WGS sequence"/>
</dbReference>
<dbReference type="InterPro" id="IPR004556">
    <property type="entry name" value="HemK-like"/>
</dbReference>
<dbReference type="NCBIfam" id="TIGR03534">
    <property type="entry name" value="RF_mod_PrmC"/>
    <property type="match status" value="1"/>
</dbReference>
<comment type="similarity">
    <text evidence="5">Belongs to the protein N5-glutamine methyltransferase family. PrmC subfamily.</text>
</comment>
<keyword evidence="3 5" id="KW-0949">S-adenosyl-L-methionine</keyword>
<dbReference type="GO" id="GO:0003676">
    <property type="term" value="F:nucleic acid binding"/>
    <property type="evidence" value="ECO:0007669"/>
    <property type="project" value="InterPro"/>
</dbReference>
<dbReference type="GO" id="GO:0102559">
    <property type="term" value="F:peptide chain release factor N(5)-glutamine methyltransferase activity"/>
    <property type="evidence" value="ECO:0007669"/>
    <property type="project" value="UniProtKB-EC"/>
</dbReference>
<dbReference type="PANTHER" id="PTHR18895">
    <property type="entry name" value="HEMK METHYLTRANSFERASE"/>
    <property type="match status" value="1"/>
</dbReference>
<feature type="domain" description="Release factor glutamine methyltransferase N-terminal" evidence="7">
    <location>
        <begin position="21"/>
        <end position="73"/>
    </location>
</feature>
<evidence type="ECO:0000256" key="1">
    <source>
        <dbReference type="ARBA" id="ARBA00022603"/>
    </source>
</evidence>
<dbReference type="SUPFAM" id="SSF53335">
    <property type="entry name" value="S-adenosyl-L-methionine-dependent methyltransferases"/>
    <property type="match status" value="1"/>
</dbReference>
<gene>
    <name evidence="5" type="primary">prmC</name>
    <name evidence="8" type="ORF">HMPREF2130_03035</name>
</gene>
<dbReference type="HAMAP" id="MF_02126">
    <property type="entry name" value="RF_methyltr_PrmC"/>
    <property type="match status" value="1"/>
</dbReference>
<dbReference type="OrthoDB" id="9800643at2"/>
<dbReference type="eggNOG" id="COG2890">
    <property type="taxonomic scope" value="Bacteria"/>
</dbReference>
<dbReference type="NCBIfam" id="TIGR00536">
    <property type="entry name" value="hemK_fam"/>
    <property type="match status" value="1"/>
</dbReference>
<proteinExistence type="inferred from homology"/>
<reference evidence="8 9" key="1">
    <citation type="submission" date="2014-07" db="EMBL/GenBank/DDBJ databases">
        <authorList>
            <person name="McCorrison J."/>
            <person name="Sanka R."/>
            <person name="Torralba M."/>
            <person name="Gillis M."/>
            <person name="Haft D.H."/>
            <person name="Methe B."/>
            <person name="Sutton G."/>
            <person name="Nelson K.E."/>
        </authorList>
    </citation>
    <scope>NUCLEOTIDE SEQUENCE [LARGE SCALE GENOMIC DNA]</scope>
    <source>
        <strain evidence="8 9">DNF00040</strain>
    </source>
</reference>
<evidence type="ECO:0000313" key="8">
    <source>
        <dbReference type="EMBL" id="KGF31485.1"/>
    </source>
</evidence>
<dbReference type="InterPro" id="IPR050320">
    <property type="entry name" value="N5-glutamine_MTase"/>
</dbReference>
<feature type="domain" description="Methyltransferase small" evidence="6">
    <location>
        <begin position="106"/>
        <end position="197"/>
    </location>
</feature>
<dbReference type="InterPro" id="IPR019874">
    <property type="entry name" value="RF_methyltr_PrmC"/>
</dbReference>
<feature type="binding site" evidence="5">
    <location>
        <begin position="191"/>
        <end position="194"/>
    </location>
    <ligand>
        <name>substrate</name>
    </ligand>
</feature>
<dbReference type="Pfam" id="PF17827">
    <property type="entry name" value="PrmC_N"/>
    <property type="match status" value="1"/>
</dbReference>
<keyword evidence="1 5" id="KW-0489">Methyltransferase</keyword>
<dbReference type="EMBL" id="JRNI01000013">
    <property type="protein sequence ID" value="KGF31485.1"/>
    <property type="molecule type" value="Genomic_DNA"/>
</dbReference>
<name>A0A095Z9N5_9BURK</name>
<evidence type="ECO:0000256" key="5">
    <source>
        <dbReference type="HAMAP-Rule" id="MF_02126"/>
    </source>
</evidence>
<evidence type="ECO:0000256" key="2">
    <source>
        <dbReference type="ARBA" id="ARBA00022679"/>
    </source>
</evidence>
<evidence type="ECO:0000313" key="9">
    <source>
        <dbReference type="Proteomes" id="UP000029629"/>
    </source>
</evidence>
<dbReference type="CDD" id="cd02440">
    <property type="entry name" value="AdoMet_MTases"/>
    <property type="match status" value="1"/>
</dbReference>
<dbReference type="Gene3D" id="1.10.8.10">
    <property type="entry name" value="DNA helicase RuvA subunit, C-terminal domain"/>
    <property type="match status" value="1"/>
</dbReference>
<comment type="caution">
    <text evidence="5">Lacks conserved residue(s) required for the propagation of feature annotation.</text>
</comment>